<feature type="disulfide bond" evidence="8">
    <location>
        <begin position="785"/>
        <end position="794"/>
    </location>
</feature>
<evidence type="ECO:0000256" key="8">
    <source>
        <dbReference type="PROSITE-ProRule" id="PRU00076"/>
    </source>
</evidence>
<dbReference type="SMART" id="SM00369">
    <property type="entry name" value="LRR_TYP"/>
    <property type="match status" value="3"/>
</dbReference>
<dbReference type="SUPFAM" id="SSF52058">
    <property type="entry name" value="L domain-like"/>
    <property type="match status" value="2"/>
</dbReference>
<dbReference type="PROSITE" id="PS51450">
    <property type="entry name" value="LRR"/>
    <property type="match status" value="3"/>
</dbReference>
<evidence type="ECO:0000259" key="10">
    <source>
        <dbReference type="PROSITE" id="PS50025"/>
    </source>
</evidence>
<evidence type="ECO:0000259" key="9">
    <source>
        <dbReference type="PROSITE" id="PS01225"/>
    </source>
</evidence>
<keyword evidence="7" id="KW-0325">Glycoprotein</keyword>
<dbReference type="GO" id="GO:0007548">
    <property type="term" value="P:sex differentiation"/>
    <property type="evidence" value="ECO:0007669"/>
    <property type="project" value="UniProtKB-ARBA"/>
</dbReference>
<feature type="disulfide bond" evidence="8">
    <location>
        <begin position="422"/>
        <end position="432"/>
    </location>
</feature>
<feature type="domain" description="EGF-like" evidence="11">
    <location>
        <begin position="542"/>
        <end position="579"/>
    </location>
</feature>
<dbReference type="SMART" id="SM00082">
    <property type="entry name" value="LRRCT"/>
    <property type="match status" value="2"/>
</dbReference>
<sequence length="870" mass="97252">MMFYMKLELIRGSEKQLFNVYQQRNVRRFGNSACYVSIAQFMKRMKGVTREISLFENRIRCVKSAAFDKLHSLSTLNLLSNPLHCNCHMKWLSEWFRKNNNIATGNPTCHSPERLRSVSIQDVESGDFTCNENDVDASSDDFCELDSPCPSKCQCQGSLVRCGQKKLTSIPSNIPLTTSELYLDMNDISVISPNLNKLSDLTRLDLSNNRISLLPDFAFSNLSKLETLILSYNKLECIQAESFKGLKSLRILSLHGNDISMIPNGAFKDLISITHIALGSNPLYCDCNLRWMSEWIKKDYKEPGIAKCSEPRSMRDKLILTTPSDQFVCLGEPEPSVLAKCDACFSYPCKNGATCVTQPLRQFSCNCAPGYYGQFCESKIDACFGNPCDNGGTCKVLEAGRFSCHCRTGFEGDRCEINIDDCAENKCENGNCVDGVGRYTCKCDDGFTGEYCEKKLEFCSKELNVCKNGGTCVDHKTYYKCSCPLGWKGVNCTENVDDCIDHGCMNKGVCVDEVNGYRCQCPDGYGGVFCEYPPTVEMMYPQTSPCQQHDCKHGVCFQPSGGNDYICKCYSGFTGKRCDQLSSVSFSAGSYLQFNPLKTKPIANVTLSFATKKQNGVLLYEGESEHLAIELFRGRIRVSLDVGNYPVSTMFSYEEVADGKYHTLKFLLIKKNFTLQVDEGMTRTIVNEGNKEFLEVEKPLFLGGLPKTLSATALQKYHIWNESSFEGCMTKIYVNGDALDILVANKQQAVTPGCASFDQKDVCENNECKKGRCLPIDHSNYECKCKPGWTGKFCDEAPTCQKLVRREFIEENGCRSARKVKLAECNGSCGGNCCKPVKNKMRSVKMICSAGDEYMKDVEIVRKCGCSKKC</sequence>
<dbReference type="GO" id="GO:0009986">
    <property type="term" value="C:cell surface"/>
    <property type="evidence" value="ECO:0007669"/>
    <property type="project" value="UniProtKB-ARBA"/>
</dbReference>
<dbReference type="InterPro" id="IPR006207">
    <property type="entry name" value="Cys_knot_C"/>
</dbReference>
<feature type="disulfide bond" evidence="8">
    <location>
        <begin position="443"/>
        <end position="452"/>
    </location>
</feature>
<dbReference type="InterPro" id="IPR001881">
    <property type="entry name" value="EGF-like_Ca-bd_dom"/>
</dbReference>
<feature type="domain" description="EGF-like" evidence="11">
    <location>
        <begin position="418"/>
        <end position="453"/>
    </location>
</feature>
<dbReference type="GO" id="GO:0022407">
    <property type="term" value="P:regulation of cell-cell adhesion"/>
    <property type="evidence" value="ECO:0007669"/>
    <property type="project" value="UniProtKB-ARBA"/>
</dbReference>
<dbReference type="GO" id="GO:0048608">
    <property type="term" value="P:reproductive structure development"/>
    <property type="evidence" value="ECO:0007669"/>
    <property type="project" value="UniProtKB-ARBA"/>
</dbReference>
<dbReference type="FunFam" id="2.10.25.10:FF:000054">
    <property type="entry name" value="Slit guidance ligand 2"/>
    <property type="match status" value="1"/>
</dbReference>
<feature type="disulfide bond" evidence="8">
    <location>
        <begin position="483"/>
        <end position="492"/>
    </location>
</feature>
<keyword evidence="13" id="KW-1185">Reference proteome</keyword>
<dbReference type="InterPro" id="IPR001791">
    <property type="entry name" value="Laminin_G"/>
</dbReference>
<dbReference type="SMART" id="SM00181">
    <property type="entry name" value="EGF"/>
    <property type="match status" value="7"/>
</dbReference>
<dbReference type="InterPro" id="IPR013320">
    <property type="entry name" value="ConA-like_dom_sf"/>
</dbReference>
<dbReference type="SMART" id="SM00041">
    <property type="entry name" value="CT"/>
    <property type="match status" value="1"/>
</dbReference>
<dbReference type="InterPro" id="IPR003591">
    <property type="entry name" value="Leu-rich_rpt_typical-subtyp"/>
</dbReference>
<dbReference type="GO" id="GO:0008201">
    <property type="term" value="F:heparin binding"/>
    <property type="evidence" value="ECO:0007669"/>
    <property type="project" value="TreeGrafter"/>
</dbReference>
<evidence type="ECO:0000256" key="2">
    <source>
        <dbReference type="ARBA" id="ARBA00022536"/>
    </source>
</evidence>
<dbReference type="InterPro" id="IPR018097">
    <property type="entry name" value="EGF_Ca-bd_CS"/>
</dbReference>
<dbReference type="VEuPathDB" id="VectorBase:LDEU008310"/>
<feature type="domain" description="EGF-like" evidence="11">
    <location>
        <begin position="342"/>
        <end position="377"/>
    </location>
</feature>
<dbReference type="PROSITE" id="PS01185">
    <property type="entry name" value="CTCK_1"/>
    <property type="match status" value="1"/>
</dbReference>
<feature type="disulfide bond" evidence="8">
    <location>
        <begin position="406"/>
        <end position="415"/>
    </location>
</feature>
<evidence type="ECO:0000256" key="1">
    <source>
        <dbReference type="ARBA" id="ARBA00022473"/>
    </source>
</evidence>
<dbReference type="InterPro" id="IPR013032">
    <property type="entry name" value="EGF-like_CS"/>
</dbReference>
<dbReference type="GO" id="GO:0005509">
    <property type="term" value="F:calcium ion binding"/>
    <property type="evidence" value="ECO:0007669"/>
    <property type="project" value="InterPro"/>
</dbReference>
<dbReference type="FunFam" id="3.80.10.10:FF:000004">
    <property type="entry name" value="Slit guidance ligand 2"/>
    <property type="match status" value="1"/>
</dbReference>
<dbReference type="Pfam" id="PF01463">
    <property type="entry name" value="LRRCT"/>
    <property type="match status" value="2"/>
</dbReference>
<dbReference type="SMART" id="SM00013">
    <property type="entry name" value="LRRNT"/>
    <property type="match status" value="1"/>
</dbReference>
<keyword evidence="6 8" id="KW-1015">Disulfide bond</keyword>
<dbReference type="FunFam" id="2.10.25.10:FF:000556">
    <property type="entry name" value="Blast:Protein slit"/>
    <property type="match status" value="1"/>
</dbReference>
<dbReference type="Pfam" id="PF12661">
    <property type="entry name" value="hEGF"/>
    <property type="match status" value="2"/>
</dbReference>
<dbReference type="Gene3D" id="2.60.120.200">
    <property type="match status" value="1"/>
</dbReference>
<feature type="disulfide bond" evidence="8">
    <location>
        <begin position="521"/>
        <end position="530"/>
    </location>
</feature>
<gene>
    <name evidence="12" type="ORF">B4U80_09337</name>
</gene>
<dbReference type="InterPro" id="IPR032675">
    <property type="entry name" value="LRR_dom_sf"/>
</dbReference>
<dbReference type="GO" id="GO:0010160">
    <property type="term" value="P:formation of animal organ boundary"/>
    <property type="evidence" value="ECO:0007669"/>
    <property type="project" value="UniProtKB-ARBA"/>
</dbReference>
<protein>
    <submittedName>
        <fullName evidence="12">Protein slit-like protein</fullName>
    </submittedName>
</protein>
<dbReference type="SMART" id="SM00179">
    <property type="entry name" value="EGF_CA"/>
    <property type="match status" value="6"/>
</dbReference>
<dbReference type="InterPro" id="IPR000372">
    <property type="entry name" value="LRRNT"/>
</dbReference>
<evidence type="ECO:0000256" key="7">
    <source>
        <dbReference type="ARBA" id="ARBA00023180"/>
    </source>
</evidence>
<dbReference type="PROSITE" id="PS01187">
    <property type="entry name" value="EGF_CA"/>
    <property type="match status" value="2"/>
</dbReference>
<dbReference type="GO" id="GO:0048568">
    <property type="term" value="P:embryonic organ development"/>
    <property type="evidence" value="ECO:0007669"/>
    <property type="project" value="UniProtKB-ARBA"/>
</dbReference>
<dbReference type="FunFam" id="2.10.25.10:FF:000587">
    <property type="entry name" value="Slit 2"/>
    <property type="match status" value="1"/>
</dbReference>
<dbReference type="InterPro" id="IPR001611">
    <property type="entry name" value="Leu-rich_rpt"/>
</dbReference>
<evidence type="ECO:0000256" key="4">
    <source>
        <dbReference type="ARBA" id="ARBA00022729"/>
    </source>
</evidence>
<feature type="domain" description="CTCK" evidence="9">
    <location>
        <begin position="794"/>
        <end position="870"/>
    </location>
</feature>
<comment type="caution">
    <text evidence="12">The sequence shown here is derived from an EMBL/GenBank/DDBJ whole genome shotgun (WGS) entry which is preliminary data.</text>
</comment>
<dbReference type="FunFam" id="2.60.120.200:FF:000134">
    <property type="entry name" value="Slit 2"/>
    <property type="match status" value="1"/>
</dbReference>
<dbReference type="Proteomes" id="UP000288716">
    <property type="component" value="Unassembled WGS sequence"/>
</dbReference>
<keyword evidence="5" id="KW-0677">Repeat</keyword>
<evidence type="ECO:0000313" key="13">
    <source>
        <dbReference type="Proteomes" id="UP000288716"/>
    </source>
</evidence>
<dbReference type="SMART" id="SM00282">
    <property type="entry name" value="LamG"/>
    <property type="match status" value="1"/>
</dbReference>
<dbReference type="Gene3D" id="3.80.10.10">
    <property type="entry name" value="Ribonuclease Inhibitor"/>
    <property type="match status" value="2"/>
</dbReference>
<dbReference type="PROSITE" id="PS00022">
    <property type="entry name" value="EGF_1"/>
    <property type="match status" value="7"/>
</dbReference>
<feature type="domain" description="EGF-like" evidence="11">
    <location>
        <begin position="759"/>
        <end position="795"/>
    </location>
</feature>
<dbReference type="FunFam" id="2.10.25.10:FF:000472">
    <property type="entry name" value="Uncharacterized protein, isoform A"/>
    <property type="match status" value="1"/>
</dbReference>
<evidence type="ECO:0000256" key="3">
    <source>
        <dbReference type="ARBA" id="ARBA00022614"/>
    </source>
</evidence>
<dbReference type="PROSITE" id="PS00010">
    <property type="entry name" value="ASX_HYDROXYL"/>
    <property type="match status" value="3"/>
</dbReference>
<name>A0A443S873_9ACAR</name>
<dbReference type="InterPro" id="IPR000742">
    <property type="entry name" value="EGF"/>
</dbReference>
<feature type="domain" description="EGF-like" evidence="11">
    <location>
        <begin position="379"/>
        <end position="416"/>
    </location>
</feature>
<dbReference type="PROSITE" id="PS01225">
    <property type="entry name" value="CTCK_2"/>
    <property type="match status" value="1"/>
</dbReference>
<evidence type="ECO:0000259" key="11">
    <source>
        <dbReference type="PROSITE" id="PS50026"/>
    </source>
</evidence>
<evidence type="ECO:0000313" key="12">
    <source>
        <dbReference type="EMBL" id="RWS23730.1"/>
    </source>
</evidence>
<feature type="disulfide bond" evidence="8">
    <location>
        <begin position="367"/>
        <end position="376"/>
    </location>
</feature>
<dbReference type="Pfam" id="PF13855">
    <property type="entry name" value="LRR_8"/>
    <property type="match status" value="1"/>
</dbReference>
<dbReference type="CDD" id="cd00110">
    <property type="entry name" value="LamG"/>
    <property type="match status" value="1"/>
</dbReference>
<feature type="disulfide bond" evidence="8">
    <location>
        <begin position="546"/>
        <end position="556"/>
    </location>
</feature>
<dbReference type="FunFam" id="2.10.25.10:FF:000080">
    <property type="entry name" value="Neurogenic locus notch 1"/>
    <property type="match status" value="1"/>
</dbReference>
<dbReference type="PROSITE" id="PS50026">
    <property type="entry name" value="EGF_3"/>
    <property type="match status" value="7"/>
</dbReference>
<feature type="disulfide bond" evidence="8">
    <location>
        <begin position="569"/>
        <end position="578"/>
    </location>
</feature>
<reference evidence="12 13" key="1">
    <citation type="journal article" date="2018" name="Gigascience">
        <title>Genomes of trombidid mites reveal novel predicted allergens and laterally-transferred genes associated with secondary metabolism.</title>
        <authorList>
            <person name="Dong X."/>
            <person name="Chaisiri K."/>
            <person name="Xia D."/>
            <person name="Armstrong S.D."/>
            <person name="Fang Y."/>
            <person name="Donnelly M.J."/>
            <person name="Kadowaki T."/>
            <person name="McGarry J.W."/>
            <person name="Darby A.C."/>
            <person name="Makepeace B.L."/>
        </authorList>
    </citation>
    <scope>NUCLEOTIDE SEQUENCE [LARGE SCALE GENOMIC DNA]</scope>
    <source>
        <strain evidence="12">UoL-UT</strain>
    </source>
</reference>
<feature type="domain" description="Laminin G" evidence="10">
    <location>
        <begin position="581"/>
        <end position="754"/>
    </location>
</feature>
<feature type="domain" description="EGF-like" evidence="11">
    <location>
        <begin position="495"/>
        <end position="531"/>
    </location>
</feature>
<keyword evidence="2 8" id="KW-0245">EGF-like domain</keyword>
<dbReference type="STRING" id="299467.A0A443S873"/>
<feature type="disulfide bond" evidence="8">
    <location>
        <begin position="763"/>
        <end position="773"/>
    </location>
</feature>
<dbReference type="Pfam" id="PF00054">
    <property type="entry name" value="Laminin_G_1"/>
    <property type="match status" value="1"/>
</dbReference>
<dbReference type="EMBL" id="NCKV01005978">
    <property type="protein sequence ID" value="RWS23730.1"/>
    <property type="molecule type" value="Genomic_DNA"/>
</dbReference>
<organism evidence="12 13">
    <name type="scientific">Leptotrombidium deliense</name>
    <dbReference type="NCBI Taxonomy" id="299467"/>
    <lineage>
        <taxon>Eukaryota</taxon>
        <taxon>Metazoa</taxon>
        <taxon>Ecdysozoa</taxon>
        <taxon>Arthropoda</taxon>
        <taxon>Chelicerata</taxon>
        <taxon>Arachnida</taxon>
        <taxon>Acari</taxon>
        <taxon>Acariformes</taxon>
        <taxon>Trombidiformes</taxon>
        <taxon>Prostigmata</taxon>
        <taxon>Anystina</taxon>
        <taxon>Parasitengona</taxon>
        <taxon>Trombiculoidea</taxon>
        <taxon>Trombiculidae</taxon>
        <taxon>Leptotrombidium</taxon>
    </lineage>
</organism>
<dbReference type="CDD" id="cd00054">
    <property type="entry name" value="EGF_CA"/>
    <property type="match status" value="5"/>
</dbReference>
<dbReference type="SUPFAM" id="SSF57196">
    <property type="entry name" value="EGF/Laminin"/>
    <property type="match status" value="6"/>
</dbReference>
<keyword evidence="3" id="KW-0433">Leucine-rich repeat</keyword>
<dbReference type="Pfam" id="PF00008">
    <property type="entry name" value="EGF"/>
    <property type="match status" value="4"/>
</dbReference>
<keyword evidence="1" id="KW-0217">Developmental protein</keyword>
<evidence type="ECO:0000256" key="6">
    <source>
        <dbReference type="ARBA" id="ARBA00023157"/>
    </source>
</evidence>
<accession>A0A443S873</accession>
<feature type="domain" description="EGF-like" evidence="11">
    <location>
        <begin position="455"/>
        <end position="493"/>
    </location>
</feature>
<proteinExistence type="predicted"/>
<dbReference type="GO" id="GO:0007411">
    <property type="term" value="P:axon guidance"/>
    <property type="evidence" value="ECO:0007669"/>
    <property type="project" value="TreeGrafter"/>
</dbReference>
<dbReference type="InterPro" id="IPR051355">
    <property type="entry name" value="Notch/Slit_guidance"/>
</dbReference>
<evidence type="ECO:0000256" key="5">
    <source>
        <dbReference type="ARBA" id="ARBA00022737"/>
    </source>
</evidence>
<dbReference type="SUPFAM" id="SSF49899">
    <property type="entry name" value="Concanavalin A-like lectins/glucanases"/>
    <property type="match status" value="1"/>
</dbReference>
<dbReference type="AlphaFoldDB" id="A0A443S873"/>
<dbReference type="PROSITE" id="PS01186">
    <property type="entry name" value="EGF_2"/>
    <property type="match status" value="7"/>
</dbReference>
<dbReference type="InterPro" id="IPR000152">
    <property type="entry name" value="EGF-type_Asp/Asn_hydroxyl_site"/>
</dbReference>
<keyword evidence="4" id="KW-0732">Signal</keyword>
<dbReference type="Gene3D" id="2.10.25.10">
    <property type="entry name" value="Laminin"/>
    <property type="match status" value="7"/>
</dbReference>
<comment type="caution">
    <text evidence="8">Lacks conserved residue(s) required for the propagation of feature annotation.</text>
</comment>
<dbReference type="InterPro" id="IPR000483">
    <property type="entry name" value="Cys-rich_flank_reg_C"/>
</dbReference>
<dbReference type="OrthoDB" id="283575at2759"/>
<dbReference type="PANTHER" id="PTHR45836:SF4">
    <property type="entry name" value="PROTEIN SLIT"/>
    <property type="match status" value="1"/>
</dbReference>
<dbReference type="PROSITE" id="PS50025">
    <property type="entry name" value="LAM_G_DOMAIN"/>
    <property type="match status" value="1"/>
</dbReference>
<dbReference type="PANTHER" id="PTHR45836">
    <property type="entry name" value="SLIT HOMOLOG"/>
    <property type="match status" value="1"/>
</dbReference>
<dbReference type="GO" id="GO:0048495">
    <property type="term" value="F:Roundabout binding"/>
    <property type="evidence" value="ECO:0007669"/>
    <property type="project" value="TreeGrafter"/>
</dbReference>